<evidence type="ECO:0000313" key="2">
    <source>
        <dbReference type="Proteomes" id="UP001060215"/>
    </source>
</evidence>
<protein>
    <submittedName>
        <fullName evidence="1">Uncharacterized protein</fullName>
    </submittedName>
</protein>
<comment type="caution">
    <text evidence="1">The sequence shown here is derived from an EMBL/GenBank/DDBJ whole genome shotgun (WGS) entry which is preliminary data.</text>
</comment>
<evidence type="ECO:0000313" key="1">
    <source>
        <dbReference type="EMBL" id="KAI8005682.1"/>
    </source>
</evidence>
<dbReference type="EMBL" id="CM045764">
    <property type="protein sequence ID" value="KAI8005682.1"/>
    <property type="molecule type" value="Genomic_DNA"/>
</dbReference>
<sequence>MGGPPSLPPPSPLPPPPGPPSSSSPAPPPSSPPSLQDSSFPGPPSSSRPRLLLLPWPALPPPGSKTPPPPGRPLPPPPRPALLLLPGRPPAFHLTSPHLLLPPPARLPSLRVMWRDERFKEAASTGDHQSTYECEDESGSDFLRNEVGFKERIGFTGGIDDETGSV</sequence>
<organism evidence="1 2">
    <name type="scientific">Camellia lanceoleosa</name>
    <dbReference type="NCBI Taxonomy" id="1840588"/>
    <lineage>
        <taxon>Eukaryota</taxon>
        <taxon>Viridiplantae</taxon>
        <taxon>Streptophyta</taxon>
        <taxon>Embryophyta</taxon>
        <taxon>Tracheophyta</taxon>
        <taxon>Spermatophyta</taxon>
        <taxon>Magnoliopsida</taxon>
        <taxon>eudicotyledons</taxon>
        <taxon>Gunneridae</taxon>
        <taxon>Pentapetalae</taxon>
        <taxon>asterids</taxon>
        <taxon>Ericales</taxon>
        <taxon>Theaceae</taxon>
        <taxon>Camellia</taxon>
    </lineage>
</organism>
<reference evidence="1 2" key="1">
    <citation type="journal article" date="2022" name="Plant J.">
        <title>Chromosome-level genome of Camellia lanceoleosa provides a valuable resource for understanding genome evolution and self-incompatibility.</title>
        <authorList>
            <person name="Gong W."/>
            <person name="Xiao S."/>
            <person name="Wang L."/>
            <person name="Liao Z."/>
            <person name="Chang Y."/>
            <person name="Mo W."/>
            <person name="Hu G."/>
            <person name="Li W."/>
            <person name="Zhao G."/>
            <person name="Zhu H."/>
            <person name="Hu X."/>
            <person name="Ji K."/>
            <person name="Xiang X."/>
            <person name="Song Q."/>
            <person name="Yuan D."/>
            <person name="Jin S."/>
            <person name="Zhang L."/>
        </authorList>
    </citation>
    <scope>NUCLEOTIDE SEQUENCE [LARGE SCALE GENOMIC DNA]</scope>
    <source>
        <strain evidence="1">SQ_2022a</strain>
    </source>
</reference>
<keyword evidence="2" id="KW-1185">Reference proteome</keyword>
<proteinExistence type="predicted"/>
<gene>
    <name evidence="1" type="ORF">LOK49_LG07G03442</name>
</gene>
<accession>A0ACC0GZ09</accession>
<name>A0ACC0GZ09_9ERIC</name>
<dbReference type="Proteomes" id="UP001060215">
    <property type="component" value="Chromosome 7"/>
</dbReference>